<dbReference type="EMBL" id="CAJHJT010000056">
    <property type="protein sequence ID" value="CAD7013336.1"/>
    <property type="molecule type" value="Genomic_DNA"/>
</dbReference>
<proteinExistence type="predicted"/>
<dbReference type="Proteomes" id="UP000606786">
    <property type="component" value="Unassembled WGS sequence"/>
</dbReference>
<protein>
    <submittedName>
        <fullName evidence="1">(Mediterranean fruit fly) hypothetical protein</fullName>
    </submittedName>
</protein>
<gene>
    <name evidence="1" type="ORF">CCAP1982_LOCUS21404</name>
</gene>
<dbReference type="AlphaFoldDB" id="A0A811VDA6"/>
<accession>A0A811VDA6</accession>
<keyword evidence="2" id="KW-1185">Reference proteome</keyword>
<sequence>MPYPNSAELWVHSIQAWIINAPATLRCVSPLRAIEYEAQCKSESNNTEPDELISYKLDQLELNTGQIEYLNNKYY</sequence>
<reference evidence="1" key="1">
    <citation type="submission" date="2020-11" db="EMBL/GenBank/DDBJ databases">
        <authorList>
            <person name="Whitehead M."/>
        </authorList>
    </citation>
    <scope>NUCLEOTIDE SEQUENCE</scope>
    <source>
        <strain evidence="1">EGII</strain>
    </source>
</reference>
<name>A0A811VDA6_CERCA</name>
<comment type="caution">
    <text evidence="1">The sequence shown here is derived from an EMBL/GenBank/DDBJ whole genome shotgun (WGS) entry which is preliminary data.</text>
</comment>
<evidence type="ECO:0000313" key="2">
    <source>
        <dbReference type="Proteomes" id="UP000606786"/>
    </source>
</evidence>
<organism evidence="1 2">
    <name type="scientific">Ceratitis capitata</name>
    <name type="common">Mediterranean fruit fly</name>
    <name type="synonym">Tephritis capitata</name>
    <dbReference type="NCBI Taxonomy" id="7213"/>
    <lineage>
        <taxon>Eukaryota</taxon>
        <taxon>Metazoa</taxon>
        <taxon>Ecdysozoa</taxon>
        <taxon>Arthropoda</taxon>
        <taxon>Hexapoda</taxon>
        <taxon>Insecta</taxon>
        <taxon>Pterygota</taxon>
        <taxon>Neoptera</taxon>
        <taxon>Endopterygota</taxon>
        <taxon>Diptera</taxon>
        <taxon>Brachycera</taxon>
        <taxon>Muscomorpha</taxon>
        <taxon>Tephritoidea</taxon>
        <taxon>Tephritidae</taxon>
        <taxon>Ceratitis</taxon>
        <taxon>Ceratitis</taxon>
    </lineage>
</organism>
<evidence type="ECO:0000313" key="1">
    <source>
        <dbReference type="EMBL" id="CAD7013336.1"/>
    </source>
</evidence>